<dbReference type="InterPro" id="IPR039422">
    <property type="entry name" value="MarR/SlyA-like"/>
</dbReference>
<dbReference type="InterPro" id="IPR036388">
    <property type="entry name" value="WH-like_DNA-bd_sf"/>
</dbReference>
<dbReference type="PANTHER" id="PTHR33164:SF99">
    <property type="entry name" value="MARR FAMILY REGULATORY PROTEIN"/>
    <property type="match status" value="1"/>
</dbReference>
<dbReference type="OrthoDB" id="8635520at2"/>
<dbReference type="Proteomes" id="UP000095759">
    <property type="component" value="Unassembled WGS sequence"/>
</dbReference>
<evidence type="ECO:0000313" key="2">
    <source>
        <dbReference type="EMBL" id="OEJ25404.1"/>
    </source>
</evidence>
<dbReference type="PROSITE" id="PS50995">
    <property type="entry name" value="HTH_MARR_2"/>
    <property type="match status" value="1"/>
</dbReference>
<dbReference type="GO" id="GO:0003700">
    <property type="term" value="F:DNA-binding transcription factor activity"/>
    <property type="evidence" value="ECO:0007669"/>
    <property type="project" value="InterPro"/>
</dbReference>
<dbReference type="STRING" id="285458.BGM19_22980"/>
<accession>A0A1E5P7P4</accession>
<keyword evidence="3" id="KW-1185">Reference proteome</keyword>
<evidence type="ECO:0000313" key="3">
    <source>
        <dbReference type="Proteomes" id="UP000095759"/>
    </source>
</evidence>
<dbReference type="SMART" id="SM00347">
    <property type="entry name" value="HTH_MARR"/>
    <property type="match status" value="1"/>
</dbReference>
<sequence>MAEAANGTATLAGLDLYRQLTILVGQASGTLEKRMLRRHGVTPLEYMALSKLADAGDDSLRMNDLAEAVGVNPSTVSRLMGRLEGGELARREICEADRRATYARITDQGQRVVREAAATFDDDFASALDAAAVDSRTAALVSLLRQG</sequence>
<organism evidence="2 3">
    <name type="scientific">Streptomyces agglomeratus</name>
    <dbReference type="NCBI Taxonomy" id="285458"/>
    <lineage>
        <taxon>Bacteria</taxon>
        <taxon>Bacillati</taxon>
        <taxon>Actinomycetota</taxon>
        <taxon>Actinomycetes</taxon>
        <taxon>Kitasatosporales</taxon>
        <taxon>Streptomycetaceae</taxon>
        <taxon>Streptomyces</taxon>
    </lineage>
</organism>
<comment type="caution">
    <text evidence="2">The sequence shown here is derived from an EMBL/GenBank/DDBJ whole genome shotgun (WGS) entry which is preliminary data.</text>
</comment>
<evidence type="ECO:0000259" key="1">
    <source>
        <dbReference type="PROSITE" id="PS50995"/>
    </source>
</evidence>
<dbReference type="GO" id="GO:0006950">
    <property type="term" value="P:response to stress"/>
    <property type="evidence" value="ECO:0007669"/>
    <property type="project" value="TreeGrafter"/>
</dbReference>
<dbReference type="InterPro" id="IPR000835">
    <property type="entry name" value="HTH_MarR-typ"/>
</dbReference>
<feature type="domain" description="HTH marR-type" evidence="1">
    <location>
        <begin position="13"/>
        <end position="147"/>
    </location>
</feature>
<dbReference type="Gene3D" id="1.10.10.10">
    <property type="entry name" value="Winged helix-like DNA-binding domain superfamily/Winged helix DNA-binding domain"/>
    <property type="match status" value="1"/>
</dbReference>
<dbReference type="SUPFAM" id="SSF46785">
    <property type="entry name" value="Winged helix' DNA-binding domain"/>
    <property type="match status" value="1"/>
</dbReference>
<name>A0A1E5P7P4_9ACTN</name>
<protein>
    <recommendedName>
        <fullName evidence="1">HTH marR-type domain-containing protein</fullName>
    </recommendedName>
</protein>
<dbReference type="InterPro" id="IPR036390">
    <property type="entry name" value="WH_DNA-bd_sf"/>
</dbReference>
<dbReference type="AlphaFoldDB" id="A0A1E5P7P4"/>
<proteinExistence type="predicted"/>
<dbReference type="EMBL" id="MEHJ01000001">
    <property type="protein sequence ID" value="OEJ25404.1"/>
    <property type="molecule type" value="Genomic_DNA"/>
</dbReference>
<dbReference type="Pfam" id="PF12802">
    <property type="entry name" value="MarR_2"/>
    <property type="match status" value="1"/>
</dbReference>
<reference evidence="2 3" key="1">
    <citation type="submission" date="2016-08" db="EMBL/GenBank/DDBJ databases">
        <title>Complete genome sequence of Streptomyces agglomeratus strain 6-3-2, a novel anti-MRSA actinomycete isolated from Wuli of Tebit, China.</title>
        <authorList>
            <person name="Chen X."/>
        </authorList>
    </citation>
    <scope>NUCLEOTIDE SEQUENCE [LARGE SCALE GENOMIC DNA]</scope>
    <source>
        <strain evidence="2 3">6-3-2</strain>
    </source>
</reference>
<dbReference type="RefSeq" id="WP_069932905.1">
    <property type="nucleotide sequence ID" value="NZ_MEHJ01000001.1"/>
</dbReference>
<gene>
    <name evidence="2" type="ORF">AS594_13830</name>
</gene>
<dbReference type="PANTHER" id="PTHR33164">
    <property type="entry name" value="TRANSCRIPTIONAL REGULATOR, MARR FAMILY"/>
    <property type="match status" value="1"/>
</dbReference>